<evidence type="ECO:0000259" key="5">
    <source>
        <dbReference type="Pfam" id="PF00535"/>
    </source>
</evidence>
<dbReference type="GO" id="GO:0016757">
    <property type="term" value="F:glycosyltransferase activity"/>
    <property type="evidence" value="ECO:0007669"/>
    <property type="project" value="UniProtKB-KW"/>
</dbReference>
<evidence type="ECO:0000256" key="1">
    <source>
        <dbReference type="ARBA" id="ARBA00006739"/>
    </source>
</evidence>
<dbReference type="InterPro" id="IPR029044">
    <property type="entry name" value="Nucleotide-diphossugar_trans"/>
</dbReference>
<comment type="caution">
    <text evidence="6">The sequence shown here is derived from an EMBL/GenBank/DDBJ whole genome shotgun (WGS) entry which is preliminary data.</text>
</comment>
<evidence type="ECO:0000256" key="3">
    <source>
        <dbReference type="ARBA" id="ARBA00022679"/>
    </source>
</evidence>
<name>A0A1C2IQC6_ACITH</name>
<reference evidence="6 7" key="1">
    <citation type="journal article" date="2016" name="Int. J. Mol. Sci.">
        <title>Comparative genomics of the extreme acidophile Acidithiobacillus thiooxidans reveals intraspecific divergence and niche adaptation.</title>
        <authorList>
            <person name="Zhang X."/>
            <person name="Feng X."/>
            <person name="Tao J."/>
            <person name="Ma L."/>
            <person name="Xiao Y."/>
            <person name="Liang Y."/>
            <person name="Liu X."/>
            <person name="Yin H."/>
        </authorList>
    </citation>
    <scope>NUCLEOTIDE SEQUENCE [LARGE SCALE GENOMIC DNA]</scope>
    <source>
        <strain evidence="6 7">A02</strain>
    </source>
</reference>
<accession>A0A1C2IQC6</accession>
<evidence type="ECO:0000256" key="4">
    <source>
        <dbReference type="SAM" id="Phobius"/>
    </source>
</evidence>
<comment type="similarity">
    <text evidence="1">Belongs to the glycosyltransferase 2 family.</text>
</comment>
<dbReference type="RefSeq" id="WP_024894094.1">
    <property type="nucleotide sequence ID" value="NZ_LWRZ01000054.1"/>
</dbReference>
<dbReference type="PANTHER" id="PTHR43179">
    <property type="entry name" value="RHAMNOSYLTRANSFERASE WBBL"/>
    <property type="match status" value="1"/>
</dbReference>
<organism evidence="6 7">
    <name type="scientific">Acidithiobacillus thiooxidans</name>
    <name type="common">Thiobacillus thiooxidans</name>
    <dbReference type="NCBI Taxonomy" id="930"/>
    <lineage>
        <taxon>Bacteria</taxon>
        <taxon>Pseudomonadati</taxon>
        <taxon>Pseudomonadota</taxon>
        <taxon>Acidithiobacillia</taxon>
        <taxon>Acidithiobacillales</taxon>
        <taxon>Acidithiobacillaceae</taxon>
        <taxon>Acidithiobacillus</taxon>
    </lineage>
</organism>
<proteinExistence type="inferred from homology"/>
<dbReference type="AlphaFoldDB" id="A0A1C2IQC6"/>
<dbReference type="Gene3D" id="3.90.550.10">
    <property type="entry name" value="Spore Coat Polysaccharide Biosynthesis Protein SpsA, Chain A"/>
    <property type="match status" value="1"/>
</dbReference>
<keyword evidence="4" id="KW-0472">Membrane</keyword>
<dbReference type="Proteomes" id="UP000094893">
    <property type="component" value="Unassembled WGS sequence"/>
</dbReference>
<evidence type="ECO:0000313" key="7">
    <source>
        <dbReference type="Proteomes" id="UP000094893"/>
    </source>
</evidence>
<dbReference type="Pfam" id="PF00535">
    <property type="entry name" value="Glycos_transf_2"/>
    <property type="match status" value="1"/>
</dbReference>
<dbReference type="PANTHER" id="PTHR43179:SF12">
    <property type="entry name" value="GALACTOFURANOSYLTRANSFERASE GLFT2"/>
    <property type="match status" value="1"/>
</dbReference>
<sequence length="306" mass="35641">MNDPAESSIAIVVTHNRKELLVQCIEALLLQKKNLDKILIVDNCSSDGTESYLSEKGILDNQIVSYVNTYKNMGGAGGFSYGISFALKENYTWLWLMDDDAIPDHACFAKLCNFREHDTVLCPLCVDDKNNNKLAFAAPIPTNPGQTTWFIDEIKDTAHGDLLQGWGAFFNGTLIHNSIIRKIGNIKSEMFIWGDEEEYRLRVKSYDYKITTIMSAILRHPKERCDWIAISKRRKVIKFTAGWKIYSYYRNRGYISRRYSSYNGIFTFLMYTYYFFFIEKSISKYKFFIVAWCDGYFNLYKRTLPF</sequence>
<dbReference type="InterPro" id="IPR001173">
    <property type="entry name" value="Glyco_trans_2-like"/>
</dbReference>
<dbReference type="SUPFAM" id="SSF53448">
    <property type="entry name" value="Nucleotide-diphospho-sugar transferases"/>
    <property type="match status" value="1"/>
</dbReference>
<protein>
    <recommendedName>
        <fullName evidence="5">Glycosyltransferase 2-like domain-containing protein</fullName>
    </recommendedName>
</protein>
<feature type="transmembrane region" description="Helical" evidence="4">
    <location>
        <begin position="259"/>
        <end position="278"/>
    </location>
</feature>
<evidence type="ECO:0000313" key="6">
    <source>
        <dbReference type="EMBL" id="OCX77063.1"/>
    </source>
</evidence>
<evidence type="ECO:0000256" key="2">
    <source>
        <dbReference type="ARBA" id="ARBA00022676"/>
    </source>
</evidence>
<keyword evidence="4" id="KW-0812">Transmembrane</keyword>
<dbReference type="EMBL" id="LWSA01000011">
    <property type="protein sequence ID" value="OCX77063.1"/>
    <property type="molecule type" value="Genomic_DNA"/>
</dbReference>
<feature type="domain" description="Glycosyltransferase 2-like" evidence="5">
    <location>
        <begin position="11"/>
        <end position="132"/>
    </location>
</feature>
<keyword evidence="4" id="KW-1133">Transmembrane helix</keyword>
<gene>
    <name evidence="6" type="ORF">A6P07_01185</name>
</gene>
<keyword evidence="3" id="KW-0808">Transferase</keyword>
<keyword evidence="2" id="KW-0328">Glycosyltransferase</keyword>